<keyword evidence="2 5" id="KW-0732">Signal</keyword>
<feature type="region of interest" description="Disordered" evidence="4">
    <location>
        <begin position="189"/>
        <end position="210"/>
    </location>
</feature>
<comment type="similarity">
    <text evidence="1">Belongs to the Skp family.</text>
</comment>
<dbReference type="GO" id="GO:0050821">
    <property type="term" value="P:protein stabilization"/>
    <property type="evidence" value="ECO:0007669"/>
    <property type="project" value="TreeGrafter"/>
</dbReference>
<dbReference type="eggNOG" id="COG2825">
    <property type="taxonomic scope" value="Bacteria"/>
</dbReference>
<dbReference type="Proteomes" id="UP000005824">
    <property type="component" value="Unassembled WGS sequence"/>
</dbReference>
<evidence type="ECO:0000313" key="6">
    <source>
        <dbReference type="EMBL" id="EDY17665.1"/>
    </source>
</evidence>
<feature type="signal peptide" evidence="5">
    <location>
        <begin position="1"/>
        <end position="23"/>
    </location>
</feature>
<dbReference type="Pfam" id="PF03938">
    <property type="entry name" value="OmpH"/>
    <property type="match status" value="1"/>
</dbReference>
<gene>
    <name evidence="6" type="ORF">CfE428DRAFT_4704</name>
</gene>
<sequence>MKKYLAIPVFLLVAAITTAAASAQSTKFGTVDMKRVFDSYYKTKDAESKINEARNAAKKELEDRMDMAKKLLEEVKKLDEDIQKPELSKDSKEQKSKVRSDKASELQNMDREIREFQASREKQLQEQSVRMRAGIVDDINKIVSDKVKAENFDFVFDKSGPSLNGVPIVLFSRDNYDFTDSVITSLNKNRASAAEAPAATPVTPSGKSKK</sequence>
<keyword evidence="7" id="KW-1185">Reference proteome</keyword>
<dbReference type="PANTHER" id="PTHR35089:SF1">
    <property type="entry name" value="CHAPERONE PROTEIN SKP"/>
    <property type="match status" value="1"/>
</dbReference>
<feature type="chain" id="PRO_5002800601" evidence="5">
    <location>
        <begin position="24"/>
        <end position="210"/>
    </location>
</feature>
<evidence type="ECO:0000256" key="4">
    <source>
        <dbReference type="SAM" id="MobiDB-lite"/>
    </source>
</evidence>
<dbReference type="SMART" id="SM00935">
    <property type="entry name" value="OmpH"/>
    <property type="match status" value="1"/>
</dbReference>
<comment type="caution">
    <text evidence="6">The sequence shown here is derived from an EMBL/GenBank/DDBJ whole genome shotgun (WGS) entry which is preliminary data.</text>
</comment>
<dbReference type="AlphaFoldDB" id="B4D714"/>
<dbReference type="STRING" id="497964.CfE428DRAFT_4704"/>
<dbReference type="PANTHER" id="PTHR35089">
    <property type="entry name" value="CHAPERONE PROTEIN SKP"/>
    <property type="match status" value="1"/>
</dbReference>
<evidence type="ECO:0000256" key="2">
    <source>
        <dbReference type="ARBA" id="ARBA00022729"/>
    </source>
</evidence>
<feature type="region of interest" description="Disordered" evidence="4">
    <location>
        <begin position="82"/>
        <end position="106"/>
    </location>
</feature>
<evidence type="ECO:0000256" key="1">
    <source>
        <dbReference type="ARBA" id="ARBA00009091"/>
    </source>
</evidence>
<feature type="coiled-coil region" evidence="3">
    <location>
        <begin position="43"/>
        <end position="81"/>
    </location>
</feature>
<reference evidence="6 7" key="1">
    <citation type="journal article" date="2011" name="J. Bacteriol.">
        <title>Genome sequence of Chthoniobacter flavus Ellin428, an aerobic heterotrophic soil bacterium.</title>
        <authorList>
            <person name="Kant R."/>
            <person name="van Passel M.W."/>
            <person name="Palva A."/>
            <person name="Lucas S."/>
            <person name="Lapidus A."/>
            <person name="Glavina Del Rio T."/>
            <person name="Dalin E."/>
            <person name="Tice H."/>
            <person name="Bruce D."/>
            <person name="Goodwin L."/>
            <person name="Pitluck S."/>
            <person name="Larimer F.W."/>
            <person name="Land M.L."/>
            <person name="Hauser L."/>
            <person name="Sangwan P."/>
            <person name="de Vos W.M."/>
            <person name="Janssen P.H."/>
            <person name="Smidt H."/>
        </authorList>
    </citation>
    <scope>NUCLEOTIDE SEQUENCE [LARGE SCALE GENOMIC DNA]</scope>
    <source>
        <strain evidence="6 7">Ellin428</strain>
    </source>
</reference>
<dbReference type="RefSeq" id="WP_006982025.1">
    <property type="nucleotide sequence ID" value="NZ_ABVL01000017.1"/>
</dbReference>
<dbReference type="GO" id="GO:0005829">
    <property type="term" value="C:cytosol"/>
    <property type="evidence" value="ECO:0007669"/>
    <property type="project" value="TreeGrafter"/>
</dbReference>
<accession>B4D714</accession>
<proteinExistence type="inferred from homology"/>
<dbReference type="InterPro" id="IPR024930">
    <property type="entry name" value="Skp_dom_sf"/>
</dbReference>
<dbReference type="InParanoid" id="B4D714"/>
<dbReference type="InterPro" id="IPR005632">
    <property type="entry name" value="Chaperone_Skp"/>
</dbReference>
<organism evidence="6 7">
    <name type="scientific">Chthoniobacter flavus Ellin428</name>
    <dbReference type="NCBI Taxonomy" id="497964"/>
    <lineage>
        <taxon>Bacteria</taxon>
        <taxon>Pseudomonadati</taxon>
        <taxon>Verrucomicrobiota</taxon>
        <taxon>Spartobacteria</taxon>
        <taxon>Chthoniobacterales</taxon>
        <taxon>Chthoniobacteraceae</taxon>
        <taxon>Chthoniobacter</taxon>
    </lineage>
</organism>
<name>B4D714_9BACT</name>
<dbReference type="EMBL" id="ABVL01000017">
    <property type="protein sequence ID" value="EDY17665.1"/>
    <property type="molecule type" value="Genomic_DNA"/>
</dbReference>
<feature type="compositionally biased region" description="Low complexity" evidence="4">
    <location>
        <begin position="191"/>
        <end position="210"/>
    </location>
</feature>
<protein>
    <submittedName>
        <fullName evidence="6">Outer membrane chaperone Skp (OmpH)</fullName>
    </submittedName>
</protein>
<keyword evidence="3" id="KW-0175">Coiled coil</keyword>
<evidence type="ECO:0000313" key="7">
    <source>
        <dbReference type="Proteomes" id="UP000005824"/>
    </source>
</evidence>
<dbReference type="Gene3D" id="3.30.910.20">
    <property type="entry name" value="Skp domain"/>
    <property type="match status" value="1"/>
</dbReference>
<dbReference type="SUPFAM" id="SSF111384">
    <property type="entry name" value="OmpH-like"/>
    <property type="match status" value="1"/>
</dbReference>
<evidence type="ECO:0000256" key="5">
    <source>
        <dbReference type="SAM" id="SignalP"/>
    </source>
</evidence>
<evidence type="ECO:0000256" key="3">
    <source>
        <dbReference type="SAM" id="Coils"/>
    </source>
</evidence>
<dbReference type="GO" id="GO:0051082">
    <property type="term" value="F:unfolded protein binding"/>
    <property type="evidence" value="ECO:0007669"/>
    <property type="project" value="InterPro"/>
</dbReference>